<comment type="caution">
    <text evidence="3">The sequence shown here is derived from an EMBL/GenBank/DDBJ whole genome shotgun (WGS) entry which is preliminary data.</text>
</comment>
<dbReference type="Proteomes" id="UP001278766">
    <property type="component" value="Unassembled WGS sequence"/>
</dbReference>
<proteinExistence type="predicted"/>
<gene>
    <name evidence="3" type="ORF">B0H64DRAFT_418963</name>
</gene>
<reference evidence="3" key="1">
    <citation type="journal article" date="2023" name="Mol. Phylogenet. Evol.">
        <title>Genome-scale phylogeny and comparative genomics of the fungal order Sordariales.</title>
        <authorList>
            <person name="Hensen N."/>
            <person name="Bonometti L."/>
            <person name="Westerberg I."/>
            <person name="Brannstrom I.O."/>
            <person name="Guillou S."/>
            <person name="Cros-Aarteil S."/>
            <person name="Calhoun S."/>
            <person name="Haridas S."/>
            <person name="Kuo A."/>
            <person name="Mondo S."/>
            <person name="Pangilinan J."/>
            <person name="Riley R."/>
            <person name="LaButti K."/>
            <person name="Andreopoulos B."/>
            <person name="Lipzen A."/>
            <person name="Chen C."/>
            <person name="Yan M."/>
            <person name="Daum C."/>
            <person name="Ng V."/>
            <person name="Clum A."/>
            <person name="Steindorff A."/>
            <person name="Ohm R.A."/>
            <person name="Martin F."/>
            <person name="Silar P."/>
            <person name="Natvig D.O."/>
            <person name="Lalanne C."/>
            <person name="Gautier V."/>
            <person name="Ament-Velasquez S.L."/>
            <person name="Kruys A."/>
            <person name="Hutchinson M.I."/>
            <person name="Powell A.J."/>
            <person name="Barry K."/>
            <person name="Miller A.N."/>
            <person name="Grigoriev I.V."/>
            <person name="Debuchy R."/>
            <person name="Gladieux P."/>
            <person name="Hiltunen Thoren M."/>
            <person name="Johannesson H."/>
        </authorList>
    </citation>
    <scope>NUCLEOTIDE SEQUENCE</scope>
    <source>
        <strain evidence="3">CBS 168.71</strain>
    </source>
</reference>
<evidence type="ECO:0000256" key="2">
    <source>
        <dbReference type="SAM" id="SignalP"/>
    </source>
</evidence>
<accession>A0AAE0LPV6</accession>
<dbReference type="RefSeq" id="XP_062656632.1">
    <property type="nucleotide sequence ID" value="XM_062805351.1"/>
</dbReference>
<dbReference type="EMBL" id="JAUEPN010000006">
    <property type="protein sequence ID" value="KAK3293118.1"/>
    <property type="molecule type" value="Genomic_DNA"/>
</dbReference>
<feature type="compositionally biased region" description="Polar residues" evidence="1">
    <location>
        <begin position="40"/>
        <end position="54"/>
    </location>
</feature>
<dbReference type="GeneID" id="87842299"/>
<keyword evidence="2" id="KW-0732">Signal</keyword>
<organism evidence="3 4">
    <name type="scientific">Chaetomium fimeti</name>
    <dbReference type="NCBI Taxonomy" id="1854472"/>
    <lineage>
        <taxon>Eukaryota</taxon>
        <taxon>Fungi</taxon>
        <taxon>Dikarya</taxon>
        <taxon>Ascomycota</taxon>
        <taxon>Pezizomycotina</taxon>
        <taxon>Sordariomycetes</taxon>
        <taxon>Sordariomycetidae</taxon>
        <taxon>Sordariales</taxon>
        <taxon>Chaetomiaceae</taxon>
        <taxon>Chaetomium</taxon>
    </lineage>
</organism>
<dbReference type="AlphaFoldDB" id="A0AAE0LPV6"/>
<evidence type="ECO:0000313" key="3">
    <source>
        <dbReference type="EMBL" id="KAK3293118.1"/>
    </source>
</evidence>
<feature type="region of interest" description="Disordered" evidence="1">
    <location>
        <begin position="34"/>
        <end position="54"/>
    </location>
</feature>
<name>A0AAE0LPV6_9PEZI</name>
<reference evidence="3" key="2">
    <citation type="submission" date="2023-06" db="EMBL/GenBank/DDBJ databases">
        <authorList>
            <consortium name="Lawrence Berkeley National Laboratory"/>
            <person name="Haridas S."/>
            <person name="Hensen N."/>
            <person name="Bonometti L."/>
            <person name="Westerberg I."/>
            <person name="Brannstrom I.O."/>
            <person name="Guillou S."/>
            <person name="Cros-Aarteil S."/>
            <person name="Calhoun S."/>
            <person name="Kuo A."/>
            <person name="Mondo S."/>
            <person name="Pangilinan J."/>
            <person name="Riley R."/>
            <person name="Labutti K."/>
            <person name="Andreopoulos B."/>
            <person name="Lipzen A."/>
            <person name="Chen C."/>
            <person name="Yanf M."/>
            <person name="Daum C."/>
            <person name="Ng V."/>
            <person name="Clum A."/>
            <person name="Steindorff A."/>
            <person name="Ohm R."/>
            <person name="Martin F."/>
            <person name="Silar P."/>
            <person name="Natvig D."/>
            <person name="Lalanne C."/>
            <person name="Gautier V."/>
            <person name="Ament-Velasquez S.L."/>
            <person name="Kruys A."/>
            <person name="Hutchinson M.I."/>
            <person name="Powell A.J."/>
            <person name="Barry K."/>
            <person name="Miller A.N."/>
            <person name="Grigoriev I.V."/>
            <person name="Debuchy R."/>
            <person name="Gladieux P."/>
            <person name="Thoren M.H."/>
            <person name="Johannesson H."/>
        </authorList>
    </citation>
    <scope>NUCLEOTIDE SEQUENCE</scope>
    <source>
        <strain evidence="3">CBS 168.71</strain>
    </source>
</reference>
<evidence type="ECO:0000256" key="1">
    <source>
        <dbReference type="SAM" id="MobiDB-lite"/>
    </source>
</evidence>
<sequence length="197" mass="21292">MRPFVAALPVFTGILALATAAELPLTPVTTFPAVRPTPATYVSPNPTGTPTSPEKCSQVAARITPQLTPKPTYAPSLKAMADKMGGVERDTCGEMDFKGRFKTSGPGDLNRFQQIRHSTFILPIWAKVSELFNACGEETTSKMTQIAQEPCYRWALDLSKTSNSSGKGKDGFDKPTWRLARPRAGFRTPLSLALSGS</sequence>
<protein>
    <submittedName>
        <fullName evidence="3">Uncharacterized protein</fullName>
    </submittedName>
</protein>
<keyword evidence="4" id="KW-1185">Reference proteome</keyword>
<feature type="signal peptide" evidence="2">
    <location>
        <begin position="1"/>
        <end position="20"/>
    </location>
</feature>
<feature type="chain" id="PRO_5042121706" evidence="2">
    <location>
        <begin position="21"/>
        <end position="197"/>
    </location>
</feature>
<evidence type="ECO:0000313" key="4">
    <source>
        <dbReference type="Proteomes" id="UP001278766"/>
    </source>
</evidence>